<reference evidence="1 2" key="1">
    <citation type="journal article" date="2020" name="Microorganisms">
        <title>Reliable Identification of Environmental Pseudomonas Isolates Using the rpoD Gene.</title>
        <authorList>
            <consortium name="The Broad Institute Genome Sequencing Platform"/>
            <person name="Girard L."/>
            <person name="Lood C."/>
            <person name="Rokni-Zadeh H."/>
            <person name="van Noort V."/>
            <person name="Lavigne R."/>
            <person name="De Mot R."/>
        </authorList>
    </citation>
    <scope>NUCLEOTIDE SEQUENCE [LARGE SCALE GENOMIC DNA]</scope>
    <source>
        <strain evidence="1 2">RD9SR1</strain>
    </source>
</reference>
<organism evidence="1 2">
    <name type="scientific">Pseudomonas oryzicola</name>
    <dbReference type="NCBI Taxonomy" id="485876"/>
    <lineage>
        <taxon>Bacteria</taxon>
        <taxon>Pseudomonadati</taxon>
        <taxon>Pseudomonadota</taxon>
        <taxon>Gammaproteobacteria</taxon>
        <taxon>Pseudomonadales</taxon>
        <taxon>Pseudomonadaceae</taxon>
        <taxon>Pseudomonas</taxon>
    </lineage>
</organism>
<dbReference type="Proteomes" id="UP000609530">
    <property type="component" value="Unassembled WGS sequence"/>
</dbReference>
<evidence type="ECO:0008006" key="3">
    <source>
        <dbReference type="Google" id="ProtNLM"/>
    </source>
</evidence>
<keyword evidence="2" id="KW-1185">Reference proteome</keyword>
<sequence length="333" mass="37927">MKHWTEPNGIFLIQIPIDWQYLNSGLSDYEEKSPYGFQPYEDPIGCFQISCYPLSELAPSIAKANPNGVRNLSWKASREDNSEFCTHLFFGAYYDQALIGKYIYDVGLEGDKRIAKQLGIAIKILNSVVIVPESDRKLAADFDKFDRFTGSLAASHDLLCAAIDAGACIEIIAIAANQIDAYLRLSLVIARQLDEKTNNIETRYLFQADGEKGIMERKVFEDALKFKIIDQEAFNCLSELYSLRNRVIHRYIISDIKSRDLVEIAGKYLSALERTRLTLRDFEQKQAVVPYGLYGTKFGKALVTDDAIRRLHASANDKHLLEKYKRSVSDRRR</sequence>
<name>A0ABS6QFV6_9PSED</name>
<accession>A0ABS6QFV6</accession>
<evidence type="ECO:0000313" key="1">
    <source>
        <dbReference type="EMBL" id="MBV4493095.1"/>
    </source>
</evidence>
<dbReference type="EMBL" id="JABWRZ020000002">
    <property type="protein sequence ID" value="MBV4493095.1"/>
    <property type="molecule type" value="Genomic_DNA"/>
</dbReference>
<gene>
    <name evidence="1" type="ORF">HU760_021120</name>
</gene>
<protein>
    <recommendedName>
        <fullName evidence="3">Apea-like HEPN domain-containing protein</fullName>
    </recommendedName>
</protein>
<proteinExistence type="predicted"/>
<comment type="caution">
    <text evidence="1">The sequence shown here is derived from an EMBL/GenBank/DDBJ whole genome shotgun (WGS) entry which is preliminary data.</text>
</comment>
<evidence type="ECO:0000313" key="2">
    <source>
        <dbReference type="Proteomes" id="UP000609530"/>
    </source>
</evidence>
<dbReference type="RefSeq" id="WP_186673972.1">
    <property type="nucleotide sequence ID" value="NZ_JABWRZ020000002.1"/>
</dbReference>